<feature type="domain" description="EF-hand" evidence="9">
    <location>
        <begin position="169"/>
        <end position="204"/>
    </location>
</feature>
<evidence type="ECO:0000256" key="5">
    <source>
        <dbReference type="ARBA" id="ARBA00023175"/>
    </source>
</evidence>
<feature type="domain" description="EF-hand" evidence="9">
    <location>
        <begin position="62"/>
        <end position="97"/>
    </location>
</feature>
<keyword evidence="2" id="KW-0677">Repeat</keyword>
<proteinExistence type="predicted"/>
<sequence>MFAWYLHFLAKTLCSNMADLTKWVQRHLSRIQEDFDEVDKDKSGTLDFPEVCDVLQKSGFKGTQSEAKRIFTSLDVDKNNKISKDEYVKSMAKVPKIDFKQIALRRAFKKMDKDGSGFLTRDEILDAASNEAGLDVSAEKLSDMLIYLVKDEDKKIDYEEFLNLFNMKSTTSAMRTLFQKLDTDGSGKLDRKELLDGLHNDSELHLQAPKIAEILIGWSKNHTGPLSYEEFLKEYENV</sequence>
<keyword evidence="10" id="KW-1185">Reference proteome</keyword>
<keyword evidence="6" id="KW-0514">Muscle protein</keyword>
<dbReference type="InterPro" id="IPR002048">
    <property type="entry name" value="EF_hand_dom"/>
</dbReference>
<keyword evidence="5" id="KW-0505">Motor protein</keyword>
<organism evidence="10 11">
    <name type="scientific">Crassostrea virginica</name>
    <name type="common">Eastern oyster</name>
    <dbReference type="NCBI Taxonomy" id="6565"/>
    <lineage>
        <taxon>Eukaryota</taxon>
        <taxon>Metazoa</taxon>
        <taxon>Spiralia</taxon>
        <taxon>Lophotrochozoa</taxon>
        <taxon>Mollusca</taxon>
        <taxon>Bivalvia</taxon>
        <taxon>Autobranchia</taxon>
        <taxon>Pteriomorphia</taxon>
        <taxon>Ostreida</taxon>
        <taxon>Ostreoidea</taxon>
        <taxon>Ostreidae</taxon>
        <taxon>Crassostrea</taxon>
    </lineage>
</organism>
<gene>
    <name evidence="11" type="primary">LOC111122517</name>
</gene>
<dbReference type="InterPro" id="IPR051581">
    <property type="entry name" value="Ca-bind"/>
</dbReference>
<dbReference type="FunFam" id="1.10.238.10:FF:000003">
    <property type="entry name" value="Calmodulin A"/>
    <property type="match status" value="1"/>
</dbReference>
<dbReference type="Pfam" id="PF13499">
    <property type="entry name" value="EF-hand_7"/>
    <property type="match status" value="3"/>
</dbReference>
<dbReference type="KEGG" id="cvn:111122517"/>
<feature type="domain" description="EF-hand" evidence="9">
    <location>
        <begin position="99"/>
        <end position="134"/>
    </location>
</feature>
<keyword evidence="1" id="KW-0479">Metal-binding</keyword>
<dbReference type="OrthoDB" id="26525at2759"/>
<comment type="function">
    <text evidence="7">In molluscan muscle, calcium regulation is associated with myosin rather than with actin. Muscle myosin contains two types of light chains: the catalytic light chain, essential for ATPase activity, and the regulatory light chain, a calcium-binding protein responsible for Ca(2+) dependent binding and Ca(2+) dependent Mg-ATPase activity.</text>
</comment>
<dbReference type="InterPro" id="IPR018247">
    <property type="entry name" value="EF_Hand_1_Ca_BS"/>
</dbReference>
<evidence type="ECO:0000256" key="2">
    <source>
        <dbReference type="ARBA" id="ARBA00022737"/>
    </source>
</evidence>
<evidence type="ECO:0000313" key="11">
    <source>
        <dbReference type="RefSeq" id="XP_022320006.1"/>
    </source>
</evidence>
<keyword evidence="4" id="KW-0518">Myosin</keyword>
<dbReference type="AlphaFoldDB" id="A0A8B8CZR7"/>
<evidence type="ECO:0000259" key="9">
    <source>
        <dbReference type="PROSITE" id="PS50222"/>
    </source>
</evidence>
<name>A0A8B8CZR7_CRAVI</name>
<dbReference type="SUPFAM" id="SSF47473">
    <property type="entry name" value="EF-hand"/>
    <property type="match status" value="2"/>
</dbReference>
<evidence type="ECO:0000256" key="7">
    <source>
        <dbReference type="ARBA" id="ARBA00049593"/>
    </source>
</evidence>
<dbReference type="PROSITE" id="PS00018">
    <property type="entry name" value="EF_HAND_1"/>
    <property type="match status" value="4"/>
</dbReference>
<dbReference type="GeneID" id="111122517"/>
<dbReference type="Gene3D" id="1.10.238.10">
    <property type="entry name" value="EF-hand"/>
    <property type="match status" value="3"/>
</dbReference>
<feature type="domain" description="EF-hand" evidence="9">
    <location>
        <begin position="26"/>
        <end position="61"/>
    </location>
</feature>
<evidence type="ECO:0000256" key="3">
    <source>
        <dbReference type="ARBA" id="ARBA00022837"/>
    </source>
</evidence>
<evidence type="ECO:0000256" key="8">
    <source>
        <dbReference type="ARBA" id="ARBA00078496"/>
    </source>
</evidence>
<dbReference type="PANTHER" id="PTHR34524">
    <property type="entry name" value="CALCYPHOSIN"/>
    <property type="match status" value="1"/>
</dbReference>
<keyword evidence="3" id="KW-0106">Calcium</keyword>
<dbReference type="GO" id="GO:0016459">
    <property type="term" value="C:myosin complex"/>
    <property type="evidence" value="ECO:0007669"/>
    <property type="project" value="UniProtKB-KW"/>
</dbReference>
<dbReference type="InterPro" id="IPR011992">
    <property type="entry name" value="EF-hand-dom_pair"/>
</dbReference>
<dbReference type="PANTHER" id="PTHR34524:SF6">
    <property type="entry name" value="CALCYPHOSINE LIKE"/>
    <property type="match status" value="1"/>
</dbReference>
<evidence type="ECO:0000256" key="6">
    <source>
        <dbReference type="ARBA" id="ARBA00023179"/>
    </source>
</evidence>
<evidence type="ECO:0000256" key="4">
    <source>
        <dbReference type="ARBA" id="ARBA00023123"/>
    </source>
</evidence>
<evidence type="ECO:0000256" key="1">
    <source>
        <dbReference type="ARBA" id="ARBA00022723"/>
    </source>
</evidence>
<dbReference type="RefSeq" id="XP_022320006.1">
    <property type="nucleotide sequence ID" value="XM_022464298.1"/>
</dbReference>
<protein>
    <recommendedName>
        <fullName evidence="8">Sulfhydryl light chain</fullName>
    </recommendedName>
</protein>
<reference evidence="11" key="1">
    <citation type="submission" date="2025-08" db="UniProtKB">
        <authorList>
            <consortium name="RefSeq"/>
        </authorList>
    </citation>
    <scope>IDENTIFICATION</scope>
    <source>
        <tissue evidence="11">Whole sample</tissue>
    </source>
</reference>
<evidence type="ECO:0000313" key="10">
    <source>
        <dbReference type="Proteomes" id="UP000694844"/>
    </source>
</evidence>
<dbReference type="SMART" id="SM00054">
    <property type="entry name" value="EFh"/>
    <property type="match status" value="5"/>
</dbReference>
<accession>A0A8B8CZR7</accession>
<dbReference type="Proteomes" id="UP000694844">
    <property type="component" value="Chromosome 3"/>
</dbReference>
<dbReference type="PROSITE" id="PS50222">
    <property type="entry name" value="EF_HAND_2"/>
    <property type="match status" value="4"/>
</dbReference>
<dbReference type="GO" id="GO:0005509">
    <property type="term" value="F:calcium ion binding"/>
    <property type="evidence" value="ECO:0007669"/>
    <property type="project" value="InterPro"/>
</dbReference>